<dbReference type="NCBIfam" id="TIGR02033">
    <property type="entry name" value="D-hydantoinase"/>
    <property type="match status" value="1"/>
</dbReference>
<organism evidence="7 8">
    <name type="scientific">Flexivirga caeni</name>
    <dbReference type="NCBI Taxonomy" id="2294115"/>
    <lineage>
        <taxon>Bacteria</taxon>
        <taxon>Bacillati</taxon>
        <taxon>Actinomycetota</taxon>
        <taxon>Actinomycetes</taxon>
        <taxon>Micrococcales</taxon>
        <taxon>Dermacoccaceae</taxon>
        <taxon>Flexivirga</taxon>
    </lineage>
</organism>
<dbReference type="EMBL" id="RJJQ01000011">
    <property type="protein sequence ID" value="RNI21361.1"/>
    <property type="molecule type" value="Genomic_DNA"/>
</dbReference>
<keyword evidence="4 7" id="KW-0378">Hydrolase</keyword>
<dbReference type="SUPFAM" id="SSF51556">
    <property type="entry name" value="Metallo-dependent hydrolases"/>
    <property type="match status" value="1"/>
</dbReference>
<keyword evidence="3" id="KW-0479">Metal-binding</keyword>
<evidence type="ECO:0000256" key="2">
    <source>
        <dbReference type="ARBA" id="ARBA00008829"/>
    </source>
</evidence>
<evidence type="ECO:0000256" key="1">
    <source>
        <dbReference type="ARBA" id="ARBA00001947"/>
    </source>
</evidence>
<dbReference type="Gene3D" id="2.30.40.10">
    <property type="entry name" value="Urease, subunit C, domain 1"/>
    <property type="match status" value="1"/>
</dbReference>
<reference evidence="7 8" key="1">
    <citation type="submission" date="2018-11" db="EMBL/GenBank/DDBJ databases">
        <title>Draft genome of Simplicispira Flexivirga sp. BO-16.</title>
        <authorList>
            <person name="Im W.T."/>
        </authorList>
    </citation>
    <scope>NUCLEOTIDE SEQUENCE [LARGE SCALE GENOMIC DNA]</scope>
    <source>
        <strain evidence="7 8">BO-16</strain>
    </source>
</reference>
<dbReference type="GO" id="GO:0046872">
    <property type="term" value="F:metal ion binding"/>
    <property type="evidence" value="ECO:0007669"/>
    <property type="project" value="UniProtKB-KW"/>
</dbReference>
<dbReference type="Proteomes" id="UP000271678">
    <property type="component" value="Unassembled WGS sequence"/>
</dbReference>
<name>A0A3M9M752_9MICO</name>
<comment type="caution">
    <text evidence="7">The sequence shown here is derived from an EMBL/GenBank/DDBJ whole genome shotgun (WGS) entry which is preliminary data.</text>
</comment>
<sequence length="466" mass="49888">MTTTLITGGQVVSPQGAAPADVLVDGETVSAVLAPGTASALGIQADRTIDASGKYVLPGGIDVHTHMDMPFGGTFSVDDFETGTRAAAWGGTTTIVDFPVQKKGGSLQEAVDLWHAKAEGKACIDYGFHAILADVNDMSLKEMDALVDQGVTSFKLFMAYPDVFLSTDDQIIQAMYRASDNGATIMMHAENGAAIDQIVTRAINAGHTEPKWHGLTRPIALEAEAVNRAAQMADVTGAPLYFVHLSSGAAVDVVTAARDAGRNVFGETCPQYLFLDESDLARPDFEGAKYVCTPALRPAEEQAKLWRGLRTNDLSVVATDHCPFCFATGKQLGKDDFRAIPNGIPGVEHRMDLLHMGVTKGEISLARWVEISAATPARMFGMYPKKGVIAPGSDADIVVYDPAATQTISAQTHHMNVDYSVYEGWEFTGKVETVLSRGEIVLHDGEFSGSPGRGQFVKRSLSQYLI</sequence>
<evidence type="ECO:0000313" key="7">
    <source>
        <dbReference type="EMBL" id="RNI21361.1"/>
    </source>
</evidence>
<dbReference type="PANTHER" id="PTHR11647">
    <property type="entry name" value="HYDRANTOINASE/DIHYDROPYRIMIDINASE FAMILY MEMBER"/>
    <property type="match status" value="1"/>
</dbReference>
<evidence type="ECO:0000313" key="8">
    <source>
        <dbReference type="Proteomes" id="UP000271678"/>
    </source>
</evidence>
<comment type="similarity">
    <text evidence="2">Belongs to the metallo-dependent hydrolases superfamily. Hydantoinase/dihydropyrimidinase family.</text>
</comment>
<gene>
    <name evidence="7" type="primary">hydA</name>
    <name evidence="7" type="ORF">EFY87_11845</name>
</gene>
<dbReference type="GO" id="GO:0004157">
    <property type="term" value="F:dihydropyrimidinase activity"/>
    <property type="evidence" value="ECO:0007669"/>
    <property type="project" value="UniProtKB-EC"/>
</dbReference>
<dbReference type="Pfam" id="PF01979">
    <property type="entry name" value="Amidohydro_1"/>
    <property type="match status" value="1"/>
</dbReference>
<dbReference type="RefSeq" id="WP_123271677.1">
    <property type="nucleotide sequence ID" value="NZ_RJJQ01000011.1"/>
</dbReference>
<keyword evidence="8" id="KW-1185">Reference proteome</keyword>
<evidence type="ECO:0000259" key="6">
    <source>
        <dbReference type="Pfam" id="PF01979"/>
    </source>
</evidence>
<dbReference type="InterPro" id="IPR011778">
    <property type="entry name" value="Hydantoinase/dihydroPyrase"/>
</dbReference>
<proteinExistence type="inferred from homology"/>
<dbReference type="CDD" id="cd01314">
    <property type="entry name" value="D-HYD"/>
    <property type="match status" value="1"/>
</dbReference>
<dbReference type="Gene3D" id="3.20.20.140">
    <property type="entry name" value="Metal-dependent hydrolases"/>
    <property type="match status" value="1"/>
</dbReference>
<dbReference type="FunFam" id="3.20.20.140:FF:000037">
    <property type="entry name" value="Dihydropyrimidinase"/>
    <property type="match status" value="1"/>
</dbReference>
<dbReference type="OrthoDB" id="9775759at2"/>
<comment type="PTM">
    <text evidence="5">Carbamylation allows a single lysine to coordinate two divalent metal cations.</text>
</comment>
<dbReference type="InterPro" id="IPR006680">
    <property type="entry name" value="Amidohydro-rel"/>
</dbReference>
<dbReference type="PANTHER" id="PTHR11647:SF1">
    <property type="entry name" value="COLLAPSIN RESPONSE MEDIATOR PROTEIN"/>
    <property type="match status" value="1"/>
</dbReference>
<dbReference type="SUPFAM" id="SSF51338">
    <property type="entry name" value="Composite domain of metallo-dependent hydrolases"/>
    <property type="match status" value="2"/>
</dbReference>
<evidence type="ECO:0000256" key="3">
    <source>
        <dbReference type="ARBA" id="ARBA00022723"/>
    </source>
</evidence>
<dbReference type="InterPro" id="IPR050378">
    <property type="entry name" value="Metallo-dep_Hydrolases_sf"/>
</dbReference>
<protein>
    <submittedName>
        <fullName evidence="7">Dihydropyrimidinase</fullName>
        <ecNumber evidence="7">3.5.2.2</ecNumber>
    </submittedName>
</protein>
<accession>A0A3M9M752</accession>
<dbReference type="InterPro" id="IPR011059">
    <property type="entry name" value="Metal-dep_hydrolase_composite"/>
</dbReference>
<evidence type="ECO:0000256" key="4">
    <source>
        <dbReference type="ARBA" id="ARBA00022801"/>
    </source>
</evidence>
<comment type="cofactor">
    <cofactor evidence="1">
        <name>Zn(2+)</name>
        <dbReference type="ChEBI" id="CHEBI:29105"/>
    </cofactor>
</comment>
<dbReference type="EC" id="3.5.2.2" evidence="7"/>
<feature type="domain" description="Amidohydrolase-related" evidence="6">
    <location>
        <begin position="55"/>
        <end position="441"/>
    </location>
</feature>
<dbReference type="InterPro" id="IPR032466">
    <property type="entry name" value="Metal_Hydrolase"/>
</dbReference>
<dbReference type="AlphaFoldDB" id="A0A3M9M752"/>
<feature type="modified residue" description="N6-carboxylysine" evidence="5">
    <location>
        <position position="155"/>
    </location>
</feature>
<evidence type="ECO:0000256" key="5">
    <source>
        <dbReference type="PIRSR" id="PIRSR611778-50"/>
    </source>
</evidence>
<dbReference type="GO" id="GO:0005829">
    <property type="term" value="C:cytosol"/>
    <property type="evidence" value="ECO:0007669"/>
    <property type="project" value="TreeGrafter"/>
</dbReference>